<comment type="subcellular location">
    <subcellularLocation>
        <location evidence="1">Secreted</location>
    </subcellularLocation>
</comment>
<feature type="domain" description="Plastocyanin-like" evidence="10">
    <location>
        <begin position="31"/>
        <end position="88"/>
    </location>
</feature>
<evidence type="ECO:0000256" key="1">
    <source>
        <dbReference type="ARBA" id="ARBA00004613"/>
    </source>
</evidence>
<dbReference type="GO" id="GO:0009506">
    <property type="term" value="C:plasmodesma"/>
    <property type="evidence" value="ECO:0007669"/>
    <property type="project" value="TreeGrafter"/>
</dbReference>
<comment type="caution">
    <text evidence="11">The sequence shown here is derived from an EMBL/GenBank/DDBJ whole genome shotgun (WGS) entry which is preliminary data.</text>
</comment>
<dbReference type="InterPro" id="IPR002355">
    <property type="entry name" value="Cu_oxidase_Cu_BS"/>
</dbReference>
<dbReference type="InterPro" id="IPR011706">
    <property type="entry name" value="Cu-oxidase_C"/>
</dbReference>
<dbReference type="GO" id="GO:0016491">
    <property type="term" value="F:oxidoreductase activity"/>
    <property type="evidence" value="ECO:0007669"/>
    <property type="project" value="UniProtKB-KW"/>
</dbReference>
<dbReference type="GO" id="GO:0005576">
    <property type="term" value="C:extracellular region"/>
    <property type="evidence" value="ECO:0007669"/>
    <property type="project" value="UniProtKB-SubCell"/>
</dbReference>
<feature type="transmembrane region" description="Helical" evidence="8">
    <location>
        <begin position="6"/>
        <end position="24"/>
    </location>
</feature>
<dbReference type="Proteomes" id="UP001497480">
    <property type="component" value="Unassembled WGS sequence"/>
</dbReference>
<reference evidence="11 12" key="1">
    <citation type="submission" date="2024-03" db="EMBL/GenBank/DDBJ databases">
        <authorList>
            <person name="Martinez-Hernandez J."/>
        </authorList>
    </citation>
    <scope>NUCLEOTIDE SEQUENCE [LARGE SCALE GENOMIC DNA]</scope>
</reference>
<dbReference type="InterPro" id="IPR033138">
    <property type="entry name" value="Cu_oxidase_CS"/>
</dbReference>
<dbReference type="InterPro" id="IPR008972">
    <property type="entry name" value="Cupredoxin"/>
</dbReference>
<organism evidence="11 12">
    <name type="scientific">Lupinus luteus</name>
    <name type="common">European yellow lupine</name>
    <dbReference type="NCBI Taxonomy" id="3873"/>
    <lineage>
        <taxon>Eukaryota</taxon>
        <taxon>Viridiplantae</taxon>
        <taxon>Streptophyta</taxon>
        <taxon>Embryophyta</taxon>
        <taxon>Tracheophyta</taxon>
        <taxon>Spermatophyta</taxon>
        <taxon>Magnoliopsida</taxon>
        <taxon>eudicotyledons</taxon>
        <taxon>Gunneridae</taxon>
        <taxon>Pentapetalae</taxon>
        <taxon>rosids</taxon>
        <taxon>fabids</taxon>
        <taxon>Fabales</taxon>
        <taxon>Fabaceae</taxon>
        <taxon>Papilionoideae</taxon>
        <taxon>50 kb inversion clade</taxon>
        <taxon>genistoids sensu lato</taxon>
        <taxon>core genistoids</taxon>
        <taxon>Genisteae</taxon>
        <taxon>Lupinus</taxon>
    </lineage>
</organism>
<evidence type="ECO:0000259" key="10">
    <source>
        <dbReference type="Pfam" id="PF07732"/>
    </source>
</evidence>
<keyword evidence="3" id="KW-0964">Secreted</keyword>
<evidence type="ECO:0008006" key="13">
    <source>
        <dbReference type="Google" id="ProtNLM"/>
    </source>
</evidence>
<evidence type="ECO:0000256" key="7">
    <source>
        <dbReference type="ARBA" id="ARBA00023008"/>
    </source>
</evidence>
<accession>A0AAV1WEN7</accession>
<sequence>MRLKAVSIWCIWFGYLFVLSLGVVREYKFNVEEKAHKPDCVEHVVIGINGEFPGPTIQAEVGDILHIAVTNKLCKVGTAIHWHGIRQTPYLGSIKFNIKDAFDHKSPPDNYSSNYDIFKPPLNPSTNIGNGVYMFQMNRVVDLILQNANNLAEKKSEVHPWHMHGHDFWVLGYGEGKFQPGKDDRKLNLKNPPFRNNAVLFPHGWTALRFKADNPGVWAFHCHIEPHLHMGMGVVFAEAVQQVKNIPKEALACGLTGKMFRNSSKHN</sequence>
<feature type="domain" description="Plastocyanin-like" evidence="9">
    <location>
        <begin position="124"/>
        <end position="240"/>
    </location>
</feature>
<keyword evidence="8" id="KW-1133">Transmembrane helix</keyword>
<evidence type="ECO:0000259" key="9">
    <source>
        <dbReference type="Pfam" id="PF07731"/>
    </source>
</evidence>
<dbReference type="GO" id="GO:0005507">
    <property type="term" value="F:copper ion binding"/>
    <property type="evidence" value="ECO:0007669"/>
    <property type="project" value="InterPro"/>
</dbReference>
<dbReference type="InterPro" id="IPR045087">
    <property type="entry name" value="Cu-oxidase_fam"/>
</dbReference>
<dbReference type="PROSITE" id="PS00080">
    <property type="entry name" value="MULTICOPPER_OXIDASE2"/>
    <property type="match status" value="1"/>
</dbReference>
<evidence type="ECO:0000313" key="12">
    <source>
        <dbReference type="Proteomes" id="UP001497480"/>
    </source>
</evidence>
<protein>
    <recommendedName>
        <fullName evidence="13">L-ascorbate oxidase</fullName>
    </recommendedName>
</protein>
<evidence type="ECO:0000256" key="2">
    <source>
        <dbReference type="ARBA" id="ARBA00010609"/>
    </source>
</evidence>
<keyword evidence="8" id="KW-0812">Transmembrane</keyword>
<evidence type="ECO:0000256" key="3">
    <source>
        <dbReference type="ARBA" id="ARBA00022525"/>
    </source>
</evidence>
<comment type="similarity">
    <text evidence="2">Belongs to the multicopper oxidase family.</text>
</comment>
<keyword evidence="8" id="KW-0472">Membrane</keyword>
<dbReference type="PANTHER" id="PTHR11709:SF394">
    <property type="entry name" value="FI03373P-RELATED"/>
    <property type="match status" value="1"/>
</dbReference>
<dbReference type="AlphaFoldDB" id="A0AAV1WEN7"/>
<keyword evidence="7" id="KW-0186">Copper</keyword>
<name>A0AAV1WEN7_LUPLU</name>
<evidence type="ECO:0000256" key="6">
    <source>
        <dbReference type="ARBA" id="ARBA00023002"/>
    </source>
</evidence>
<dbReference type="InterPro" id="IPR011707">
    <property type="entry name" value="Cu-oxidase-like_N"/>
</dbReference>
<keyword evidence="4" id="KW-0479">Metal-binding</keyword>
<gene>
    <name evidence="11" type="ORF">LLUT_LOCUS8559</name>
</gene>
<evidence type="ECO:0000256" key="4">
    <source>
        <dbReference type="ARBA" id="ARBA00022723"/>
    </source>
</evidence>
<dbReference type="PANTHER" id="PTHR11709">
    <property type="entry name" value="MULTI-COPPER OXIDASE"/>
    <property type="match status" value="1"/>
</dbReference>
<dbReference type="EMBL" id="CAXHTB010000006">
    <property type="protein sequence ID" value="CAL0307499.1"/>
    <property type="molecule type" value="Genomic_DNA"/>
</dbReference>
<dbReference type="Pfam" id="PF07732">
    <property type="entry name" value="Cu-oxidase_3"/>
    <property type="match status" value="1"/>
</dbReference>
<dbReference type="PROSITE" id="PS00079">
    <property type="entry name" value="MULTICOPPER_OXIDASE1"/>
    <property type="match status" value="1"/>
</dbReference>
<proteinExistence type="inferred from homology"/>
<keyword evidence="6" id="KW-0560">Oxidoreductase</keyword>
<keyword evidence="12" id="KW-1185">Reference proteome</keyword>
<dbReference type="Pfam" id="PF07731">
    <property type="entry name" value="Cu-oxidase_2"/>
    <property type="match status" value="1"/>
</dbReference>
<dbReference type="Gene3D" id="2.60.40.420">
    <property type="entry name" value="Cupredoxins - blue copper proteins"/>
    <property type="match status" value="2"/>
</dbReference>
<keyword evidence="5" id="KW-0677">Repeat</keyword>
<dbReference type="SUPFAM" id="SSF49503">
    <property type="entry name" value="Cupredoxins"/>
    <property type="match status" value="2"/>
</dbReference>
<evidence type="ECO:0000313" key="11">
    <source>
        <dbReference type="EMBL" id="CAL0307499.1"/>
    </source>
</evidence>
<evidence type="ECO:0000256" key="5">
    <source>
        <dbReference type="ARBA" id="ARBA00022737"/>
    </source>
</evidence>
<evidence type="ECO:0000256" key="8">
    <source>
        <dbReference type="SAM" id="Phobius"/>
    </source>
</evidence>